<dbReference type="InterPro" id="IPR036515">
    <property type="entry name" value="Transposase_17_sf"/>
</dbReference>
<organism evidence="2 3">
    <name type="scientific">Candidatus Kaiserbacteria bacterium CG10_big_fil_rev_8_21_14_0_10_59_10</name>
    <dbReference type="NCBI Taxonomy" id="1974612"/>
    <lineage>
        <taxon>Bacteria</taxon>
        <taxon>Candidatus Kaiseribacteriota</taxon>
    </lineage>
</organism>
<evidence type="ECO:0000313" key="3">
    <source>
        <dbReference type="Proteomes" id="UP000231379"/>
    </source>
</evidence>
<dbReference type="Proteomes" id="UP000231379">
    <property type="component" value="Unassembled WGS sequence"/>
</dbReference>
<evidence type="ECO:0000313" key="2">
    <source>
        <dbReference type="EMBL" id="PIR82434.1"/>
    </source>
</evidence>
<reference evidence="3" key="1">
    <citation type="submission" date="2017-09" db="EMBL/GenBank/DDBJ databases">
        <title>Depth-based differentiation of microbial function through sediment-hosted aquifers and enrichment of novel symbionts in the deep terrestrial subsurface.</title>
        <authorList>
            <person name="Probst A.J."/>
            <person name="Ladd B."/>
            <person name="Jarett J.K."/>
            <person name="Geller-Mcgrath D.E."/>
            <person name="Sieber C.M.K."/>
            <person name="Emerson J.B."/>
            <person name="Anantharaman K."/>
            <person name="Thomas B.C."/>
            <person name="Malmstrom R."/>
            <person name="Stieglmeier M."/>
            <person name="Klingl A."/>
            <person name="Woyke T."/>
            <person name="Ryan C.M."/>
            <person name="Banfield J.F."/>
        </authorList>
    </citation>
    <scope>NUCLEOTIDE SEQUENCE [LARGE SCALE GENOMIC DNA]</scope>
</reference>
<dbReference type="GO" id="GO:0003677">
    <property type="term" value="F:DNA binding"/>
    <property type="evidence" value="ECO:0007669"/>
    <property type="project" value="InterPro"/>
</dbReference>
<dbReference type="SUPFAM" id="SSF143422">
    <property type="entry name" value="Transposase IS200-like"/>
    <property type="match status" value="1"/>
</dbReference>
<sequence length="247" mass="29334">MHMGIPLTPVDKTHEVTPRGLGWGMAYRRVPFQVDEWFHCYNRGIDKRTVFESEDDSERFLQLLYLANSEEKLHLADISLTTDEIMWHERGAPLVSVGAYCLMPNHFHLMLKEIRENGITQFMRKLGTAYTMYFNLRHERTGNLFLKPFRSRHVDSDRYFQHVVNYIHCNPAERIDAGWKEGRINSMNRLERELRAYRYSSFPDYVGNRRPISAILSDDVRETYRHVPARKMLKEAHAYYRDLTFAL</sequence>
<name>A0A2H0U7P6_9BACT</name>
<feature type="domain" description="Transposase IS200-like" evidence="1">
    <location>
        <begin position="33"/>
        <end position="170"/>
    </location>
</feature>
<dbReference type="SMART" id="SM01321">
    <property type="entry name" value="Y1_Tnp"/>
    <property type="match status" value="1"/>
</dbReference>
<protein>
    <recommendedName>
        <fullName evidence="1">Transposase IS200-like domain-containing protein</fullName>
    </recommendedName>
</protein>
<evidence type="ECO:0000259" key="1">
    <source>
        <dbReference type="SMART" id="SM01321"/>
    </source>
</evidence>
<dbReference type="PANTHER" id="PTHR34322:SF2">
    <property type="entry name" value="TRANSPOSASE IS200-LIKE DOMAIN-CONTAINING PROTEIN"/>
    <property type="match status" value="1"/>
</dbReference>
<gene>
    <name evidence="2" type="ORF">COU20_02245</name>
</gene>
<accession>A0A2H0U7P6</accession>
<dbReference type="Pfam" id="PF01797">
    <property type="entry name" value="Y1_Tnp"/>
    <property type="match status" value="1"/>
</dbReference>
<dbReference type="PANTHER" id="PTHR34322">
    <property type="entry name" value="TRANSPOSASE, Y1_TNP DOMAIN-CONTAINING"/>
    <property type="match status" value="1"/>
</dbReference>
<dbReference type="AlphaFoldDB" id="A0A2H0U7P6"/>
<dbReference type="EMBL" id="PFBM01000014">
    <property type="protein sequence ID" value="PIR82434.1"/>
    <property type="molecule type" value="Genomic_DNA"/>
</dbReference>
<dbReference type="GO" id="GO:0004803">
    <property type="term" value="F:transposase activity"/>
    <property type="evidence" value="ECO:0007669"/>
    <property type="project" value="InterPro"/>
</dbReference>
<comment type="caution">
    <text evidence="2">The sequence shown here is derived from an EMBL/GenBank/DDBJ whole genome shotgun (WGS) entry which is preliminary data.</text>
</comment>
<dbReference type="Gene3D" id="3.30.70.1290">
    <property type="entry name" value="Transposase IS200-like"/>
    <property type="match status" value="1"/>
</dbReference>
<proteinExistence type="predicted"/>
<dbReference type="InterPro" id="IPR002686">
    <property type="entry name" value="Transposase_17"/>
</dbReference>
<dbReference type="GO" id="GO:0006313">
    <property type="term" value="P:DNA transposition"/>
    <property type="evidence" value="ECO:0007669"/>
    <property type="project" value="InterPro"/>
</dbReference>